<proteinExistence type="predicted"/>
<sequence>MAVVNRLASLLLGIVLLAAGLLLAIEAALLGLDRPSLWVPRDAWYARLTQTRFSDNSFLFVALVIGVVGLLVLLAQLRPRRPDRVPVGEADGWYLNRRSVEQRLAEVANRVPAVHDAHVRVRGRGRQWRAVVKAAGDRASIPDVEQAVRGELDRLAAPDTVKVGVSLARVRRVT</sequence>
<accession>A0ABV6MAI8</accession>
<keyword evidence="3" id="KW-1185">Reference proteome</keyword>
<dbReference type="EMBL" id="JBHLUH010000061">
    <property type="protein sequence ID" value="MFC0531720.1"/>
    <property type="molecule type" value="Genomic_DNA"/>
</dbReference>
<protein>
    <submittedName>
        <fullName evidence="2">DUF6286 domain-containing protein</fullName>
    </submittedName>
</protein>
<name>A0ABV6MAI8_9ACTN</name>
<evidence type="ECO:0000313" key="2">
    <source>
        <dbReference type="EMBL" id="MFC0531720.1"/>
    </source>
</evidence>
<keyword evidence="1" id="KW-0472">Membrane</keyword>
<evidence type="ECO:0000256" key="1">
    <source>
        <dbReference type="SAM" id="Phobius"/>
    </source>
</evidence>
<reference evidence="2 3" key="1">
    <citation type="submission" date="2024-09" db="EMBL/GenBank/DDBJ databases">
        <authorList>
            <person name="Sun Q."/>
            <person name="Mori K."/>
        </authorList>
    </citation>
    <scope>NUCLEOTIDE SEQUENCE [LARGE SCALE GENOMIC DNA]</scope>
    <source>
        <strain evidence="2 3">TBRC 3947</strain>
    </source>
</reference>
<dbReference type="Proteomes" id="UP001589867">
    <property type="component" value="Unassembled WGS sequence"/>
</dbReference>
<keyword evidence="1" id="KW-0812">Transmembrane</keyword>
<gene>
    <name evidence="2" type="ORF">ACFFIA_29145</name>
</gene>
<comment type="caution">
    <text evidence="2">The sequence shown here is derived from an EMBL/GenBank/DDBJ whole genome shotgun (WGS) entry which is preliminary data.</text>
</comment>
<organism evidence="2 3">
    <name type="scientific">Phytohabitans kaempferiae</name>
    <dbReference type="NCBI Taxonomy" id="1620943"/>
    <lineage>
        <taxon>Bacteria</taxon>
        <taxon>Bacillati</taxon>
        <taxon>Actinomycetota</taxon>
        <taxon>Actinomycetes</taxon>
        <taxon>Micromonosporales</taxon>
        <taxon>Micromonosporaceae</taxon>
    </lineage>
</organism>
<feature type="transmembrane region" description="Helical" evidence="1">
    <location>
        <begin position="57"/>
        <end position="75"/>
    </location>
</feature>
<evidence type="ECO:0000313" key="3">
    <source>
        <dbReference type="Proteomes" id="UP001589867"/>
    </source>
</evidence>
<dbReference type="RefSeq" id="WP_377256644.1">
    <property type="nucleotide sequence ID" value="NZ_JBHLUH010000061.1"/>
</dbReference>
<keyword evidence="1" id="KW-1133">Transmembrane helix</keyword>